<evidence type="ECO:0008006" key="4">
    <source>
        <dbReference type="Google" id="ProtNLM"/>
    </source>
</evidence>
<dbReference type="EMBL" id="CP034235">
    <property type="protein sequence ID" value="QGQ94487.1"/>
    <property type="molecule type" value="Genomic_DNA"/>
</dbReference>
<accession>A0A6B8REX4</accession>
<name>A0A6B8REX4_9BACL</name>
<dbReference type="Gene3D" id="2.60.40.10">
    <property type="entry name" value="Immunoglobulins"/>
    <property type="match status" value="2"/>
</dbReference>
<dbReference type="Proteomes" id="UP000426246">
    <property type="component" value="Chromosome"/>
</dbReference>
<dbReference type="InterPro" id="IPR008964">
    <property type="entry name" value="Invasin/intimin_cell_adhesion"/>
</dbReference>
<dbReference type="Gene3D" id="2.60.120.560">
    <property type="entry name" value="Exo-inulinase, domain 1"/>
    <property type="match status" value="1"/>
</dbReference>
<feature type="signal peptide" evidence="1">
    <location>
        <begin position="1"/>
        <end position="26"/>
    </location>
</feature>
<keyword evidence="1" id="KW-0732">Signal</keyword>
<gene>
    <name evidence="2" type="ORF">EHS13_05995</name>
</gene>
<dbReference type="KEGG" id="ppsc:EHS13_05995"/>
<evidence type="ECO:0000313" key="2">
    <source>
        <dbReference type="EMBL" id="QGQ94487.1"/>
    </source>
</evidence>
<protein>
    <recommendedName>
        <fullName evidence="4">BIG2 domain-containing protein</fullName>
    </recommendedName>
</protein>
<feature type="chain" id="PRO_5025651309" description="BIG2 domain-containing protein" evidence="1">
    <location>
        <begin position="27"/>
        <end position="1971"/>
    </location>
</feature>
<dbReference type="OrthoDB" id="2088379at2"/>
<dbReference type="InterPro" id="IPR035986">
    <property type="entry name" value="PKD_dom_sf"/>
</dbReference>
<dbReference type="SUPFAM" id="SSF101898">
    <property type="entry name" value="NHL repeat"/>
    <property type="match status" value="1"/>
</dbReference>
<dbReference type="Gene3D" id="2.60.40.1080">
    <property type="match status" value="1"/>
</dbReference>
<dbReference type="RefSeq" id="WP_155699494.1">
    <property type="nucleotide sequence ID" value="NZ_CP034235.1"/>
</dbReference>
<sequence>MKKKLSRLITCMLLLSILFPLITLEAALSSPNPESIALLNNYSSGASDVNIGQGYQRVLSNYPQLALNINLNAGTGNKISKIEFLKYGVPINIGVVANNTQTQTISKVVSGEAKNVVSGFGTNLNTTAKGYYSWYRYSSGPFWFADIPPTGQNSSNPSNCGPSVTCFGDPGEYDEFNGTYFWKFPNVSSNLLTMSGTRSLDYVLEDSISSSNPTDIPIDFVSNSPAYFSGNSVADTTVTNILGGFGEFGNAGSVSGTPITTMTNNNHYTVKFSKSFTEAAFYKDTFTAPGAAWMDWFFAFKTTLKSKTFVYPDQIRVTYAQVGVATLVVTPDTATVLVGSTNNYIATYTDTGGISSTVTNSSTWSNNNNTIATINSTGLATGKVDGTVTIMADYNGLTATAELIVTSGATPTPTPTPTPIPELNRPPYIRIAWYKHGEATESSTVNLNTNVDLRVVGDSISIPASPSDPDGDPVIISAWDFNSSTVWVNSLPGTYNLNTGISTIQFMDMVANIPGDHTVFLTVHDPKGATYTASANLHVIDPKPIACIDAPLNVKAGRPIPYAITSCSYSPVNAAITTETWTNKLTQYNTAGTEVVKLKVQDSAGRWSGEVTKNINVIPDQPPIAVLNFPAQTTRGSTISIDGSLSSSPDGDTITQYYFEYQYDAANDGYANDSWQLLYSGVNKNVNFAPIKIGKYNFRLTVTENFGQKGSTTKILDTLNLAPTVNVQTSGQTGPPSTVTPISMSTVFNSWPVTNTIGGTAGNKANWYMNSGSLTTKIYDTLYAIRKPDDGMWSRSSYYPFALPQKLVTPTSTTTGSNFDGAIADEKYVYAFKYTGGQIRAYDKNLNLVWTITAPYTGDLTTYKGKLYFSNSNFISIYDRDTGTLLNSATISNGTSLKIFDNKVIVTAYSNVYVYDINLNYIGVYPAAVTRSGSTAVHEGENELEGTSVSYYSGYVTKVRVADQTVVWRTPLDIPSTSGDVTRNETTGNYVVTYGSQPDVASRPTKYNIAEFSQTGVLISNSLIALQGGLTTPIFYPYASLSTYAYIMTSKKGITYLFSVVGTGPTIYAYDSSGSLISNTVLDMSGTYVYSDAFFGSDGTYIVRINHKQSQISGADYTYFYAFDPSGSNYYKFYAGGDPFVLPFADQKLLVVTGATSYSLYDSSSSALLYPNSLNLGEPFSNIWTGPTYLSNQIMKLNINASKSSIEGVGLAFRVQDSQNYLSAEFENGLFRFKKTVNGTSTVLNEVSYLLSLGNNYRIKVVPNGSSFDLYVNDIPVMTVSDTSWSTGKMAIINRGYQGIGFNGMSYETGLGASGSFGGVALINSPITNTVTFTDPENDPRLTQSESWTYTHNPNIFLNPLGTWGSSGSSFSTAVTSFPLPGEYTFVFKSRDDPNSAYKYPSMIFDPYRHWSNTLTGKIRAHRKPISDFSVSFNANSTINWIDTSYDPDRFNPSNNSYSTEATGINYQATRGVLDRQYYYISPSGVTTNVKLTKPAEYGIYTVGMAVKDEYNAWSDWTERTIFIANPVPNNLPVANIIDPSSSSSSSPTIYATLKPLYKWTYSDADGDPQQRYIFNVYESANNIVYTSSEVLSSALQWQQPVNLAENVVYSVQVQAHDGTDYSLLSAKKFFKIVINTPPTAVIYDPASTDSSNPTVYSLLRPIYKWTYTDADGDSQQRFTLNVYNSSNAIVYTSGEVLSSAFSWQQPTDLSANVVYSVQVQVHDGKVYSGLSAKKYFKINRPPIGNISFTIPIYQNDTPQFSITQSDPDGDALTIKVDSSFNGGGYSNVKQWTSVASGTSKSFTLGPLAQGVYSLRLTLDDGGGGIYTQTYTFTALPLFLSGAIKHTAIWESNRLQWNVKFPAKIRATDVFWAGEALELFATATDTGTSLTKPLNVSAKLVQTGDSVSLTSSDQIHYVGEMVNTDFIHSLEDGLYTMQFQIQWSNGMIQKTDVPFYIRGNILDVIVVQLRN</sequence>
<dbReference type="InterPro" id="IPR013783">
    <property type="entry name" value="Ig-like_fold"/>
</dbReference>
<evidence type="ECO:0000256" key="1">
    <source>
        <dbReference type="SAM" id="SignalP"/>
    </source>
</evidence>
<dbReference type="SUPFAM" id="SSF49299">
    <property type="entry name" value="PKD domain"/>
    <property type="match status" value="1"/>
</dbReference>
<organism evidence="2 3">
    <name type="scientific">Paenibacillus psychroresistens</name>
    <dbReference type="NCBI Taxonomy" id="1778678"/>
    <lineage>
        <taxon>Bacteria</taxon>
        <taxon>Bacillati</taxon>
        <taxon>Bacillota</taxon>
        <taxon>Bacilli</taxon>
        <taxon>Bacillales</taxon>
        <taxon>Paenibacillaceae</taxon>
        <taxon>Paenibacillus</taxon>
    </lineage>
</organism>
<evidence type="ECO:0000313" key="3">
    <source>
        <dbReference type="Proteomes" id="UP000426246"/>
    </source>
</evidence>
<proteinExistence type="predicted"/>
<dbReference type="SUPFAM" id="SSF49373">
    <property type="entry name" value="Invasin/intimin cell-adhesion fragments"/>
    <property type="match status" value="1"/>
</dbReference>
<keyword evidence="3" id="KW-1185">Reference proteome</keyword>
<reference evidence="3" key="1">
    <citation type="submission" date="2018-11" db="EMBL/GenBank/DDBJ databases">
        <title>Complete genome sequence of Paenibacillus sp. ML311-T8.</title>
        <authorList>
            <person name="Nam Y.-D."/>
            <person name="Kang J."/>
            <person name="Chung W.-H."/>
            <person name="Park Y.S."/>
        </authorList>
    </citation>
    <scope>NUCLEOTIDE SEQUENCE [LARGE SCALE GENOMIC DNA]</scope>
    <source>
        <strain evidence="3">ML311-T8</strain>
    </source>
</reference>